<feature type="transmembrane region" description="Helical" evidence="1">
    <location>
        <begin position="44"/>
        <end position="64"/>
    </location>
</feature>
<evidence type="ECO:0008006" key="4">
    <source>
        <dbReference type="Google" id="ProtNLM"/>
    </source>
</evidence>
<feature type="transmembrane region" description="Helical" evidence="1">
    <location>
        <begin position="354"/>
        <end position="372"/>
    </location>
</feature>
<organism evidence="2 3">
    <name type="scientific">Marinobacter nauticus</name>
    <name type="common">Marinobacter hydrocarbonoclasticus</name>
    <name type="synonym">Marinobacter aquaeolei</name>
    <dbReference type="NCBI Taxonomy" id="2743"/>
    <lineage>
        <taxon>Bacteria</taxon>
        <taxon>Pseudomonadati</taxon>
        <taxon>Pseudomonadota</taxon>
        <taxon>Gammaproteobacteria</taxon>
        <taxon>Pseudomonadales</taxon>
        <taxon>Marinobacteraceae</taxon>
        <taxon>Marinobacter</taxon>
    </lineage>
</organism>
<reference evidence="2 3" key="1">
    <citation type="submission" date="2019-10" db="EMBL/GenBank/DDBJ databases">
        <title>Draft genome sequence of Marinobacter hydrocarbonoclasticus NCT7M from the microbiome of the marine copepod.</title>
        <authorList>
            <person name="Nuttall R."/>
            <person name="Sharma G."/>
            <person name="Moisander P."/>
        </authorList>
    </citation>
    <scope>NUCLEOTIDE SEQUENCE [LARGE SCALE GENOMIC DNA]</scope>
    <source>
        <strain evidence="2 3">NCT7M</strain>
    </source>
</reference>
<dbReference type="AlphaFoldDB" id="A0A833JLS7"/>
<feature type="transmembrane region" description="Helical" evidence="1">
    <location>
        <begin position="384"/>
        <end position="401"/>
    </location>
</feature>
<proteinExistence type="predicted"/>
<feature type="transmembrane region" description="Helical" evidence="1">
    <location>
        <begin position="76"/>
        <end position="95"/>
    </location>
</feature>
<keyword evidence="1" id="KW-1133">Transmembrane helix</keyword>
<feature type="transmembrane region" description="Helical" evidence="1">
    <location>
        <begin position="175"/>
        <end position="194"/>
    </location>
</feature>
<gene>
    <name evidence="2" type="ORF">F6453_3439</name>
</gene>
<comment type="caution">
    <text evidence="2">The sequence shown here is derived from an EMBL/GenBank/DDBJ whole genome shotgun (WGS) entry which is preliminary data.</text>
</comment>
<evidence type="ECO:0000313" key="3">
    <source>
        <dbReference type="Proteomes" id="UP000469950"/>
    </source>
</evidence>
<protein>
    <recommendedName>
        <fullName evidence="4">O-antigen ligase domain-containing protein</fullName>
    </recommendedName>
</protein>
<sequence length="442" mass="49392">MHGFAAKTARLGTYFLKFKVTSNSTQNFCVGILCFWVFVPQLSYSSIARVLSLIAICVWFVIEVFKSRGLMIRPTFAFLSLAIFSGYTITFELMTHGIEGFLSRIQLYIMLFFLIVQQARRNDLASLGSIFWLIIVLLAVSMTVTYLYVSTVNDRAMRILIRSSSEALELTEKGVGGYSLAYSAVLMLPALTLLSFRTSLIEFLEVPQVLRVTSWLPRLLIWYVTGLSILLVFSSQFATAVITLTICLMIIFVLWRPSSFRVLLLFSLMSFMILFGKSLLIELLIYLAPIVDGTNYHLKVNDLLISLQMDSAGGTVSDRVERYKSSLILFLQNPFTGVLYFTDIGKHSTLLDTFARWGVFIGGVLLYLVTFTQVRSLRSLSSQRGGLGVILGTLIAVLMVFGLNNAFMAAGAIIFILYPSVFSAMARSQMSQGEARKVSNHA</sequence>
<dbReference type="Proteomes" id="UP000469950">
    <property type="component" value="Unassembled WGS sequence"/>
</dbReference>
<evidence type="ECO:0000256" key="1">
    <source>
        <dbReference type="SAM" id="Phobius"/>
    </source>
</evidence>
<feature type="transmembrane region" description="Helical" evidence="1">
    <location>
        <begin position="407"/>
        <end position="426"/>
    </location>
</feature>
<feature type="transmembrane region" description="Helical" evidence="1">
    <location>
        <begin position="262"/>
        <end position="288"/>
    </location>
</feature>
<keyword evidence="1" id="KW-0472">Membrane</keyword>
<dbReference type="EMBL" id="WBMP01000020">
    <property type="protein sequence ID" value="KAE8544182.1"/>
    <property type="molecule type" value="Genomic_DNA"/>
</dbReference>
<accession>A0A833JLS7</accession>
<feature type="transmembrane region" description="Helical" evidence="1">
    <location>
        <begin position="237"/>
        <end position="255"/>
    </location>
</feature>
<name>A0A833JLS7_MARNT</name>
<evidence type="ECO:0000313" key="2">
    <source>
        <dbReference type="EMBL" id="KAE8544182.1"/>
    </source>
</evidence>
<keyword evidence="1" id="KW-0812">Transmembrane</keyword>
<feature type="transmembrane region" description="Helical" evidence="1">
    <location>
        <begin position="129"/>
        <end position="149"/>
    </location>
</feature>
<feature type="transmembrane region" description="Helical" evidence="1">
    <location>
        <begin position="20"/>
        <end position="38"/>
    </location>
</feature>